<dbReference type="SUPFAM" id="SSF47413">
    <property type="entry name" value="lambda repressor-like DNA-binding domains"/>
    <property type="match status" value="1"/>
</dbReference>
<accession>A0ABX1N7Q0</accession>
<evidence type="ECO:0000313" key="2">
    <source>
        <dbReference type="Proteomes" id="UP000601990"/>
    </source>
</evidence>
<organism evidence="1 2">
    <name type="scientific">Aromatoleum buckelii</name>
    <dbReference type="NCBI Taxonomy" id="200254"/>
    <lineage>
        <taxon>Bacteria</taxon>
        <taxon>Pseudomonadati</taxon>
        <taxon>Pseudomonadota</taxon>
        <taxon>Betaproteobacteria</taxon>
        <taxon>Rhodocyclales</taxon>
        <taxon>Rhodocyclaceae</taxon>
        <taxon>Aromatoleum</taxon>
    </lineage>
</organism>
<name>A0ABX1N7Q0_9RHOO</name>
<dbReference type="EMBL" id="WTVH01000059">
    <property type="protein sequence ID" value="NMF95293.1"/>
    <property type="molecule type" value="Genomic_DNA"/>
</dbReference>
<reference evidence="1" key="1">
    <citation type="submission" date="2019-12" db="EMBL/GenBank/DDBJ databases">
        <title>Comparative genomics gives insights into the taxonomy of the Azoarcus-Aromatoleum group and reveals separate origins of nif in the plant-associated Azoarcus and non-plant-associated Aromatoleum sub-groups.</title>
        <authorList>
            <person name="Lafos M."/>
            <person name="Maluk M."/>
            <person name="Batista M."/>
            <person name="Junghare M."/>
            <person name="Carmona M."/>
            <person name="Faoro H."/>
            <person name="Cruz L.M."/>
            <person name="Battistoni F."/>
            <person name="De Souza E."/>
            <person name="Pedrosa F."/>
            <person name="Chen W.-M."/>
            <person name="Poole P.S."/>
            <person name="Dixon R.A."/>
            <person name="James E.K."/>
        </authorList>
    </citation>
    <scope>NUCLEOTIDE SEQUENCE</scope>
    <source>
        <strain evidence="1">U120</strain>
    </source>
</reference>
<proteinExistence type="predicted"/>
<evidence type="ECO:0000313" key="1">
    <source>
        <dbReference type="EMBL" id="NMF95293.1"/>
    </source>
</evidence>
<keyword evidence="2" id="KW-1185">Reference proteome</keyword>
<comment type="caution">
    <text evidence="1">The sequence shown here is derived from an EMBL/GenBank/DDBJ whole genome shotgun (WGS) entry which is preliminary data.</text>
</comment>
<dbReference type="Gene3D" id="1.10.260.40">
    <property type="entry name" value="lambda repressor-like DNA-binding domains"/>
    <property type="match status" value="1"/>
</dbReference>
<gene>
    <name evidence="1" type="ORF">GO608_18450</name>
</gene>
<dbReference type="RefSeq" id="WP_211159630.1">
    <property type="nucleotide sequence ID" value="NZ_WTVH02000010.1"/>
</dbReference>
<sequence>MASPLRKIQLGDIAGMTPDERETVSAFTTRFATYQEQIGKTMRSIAIEEESATTPFGGITISRRMVSYYRTAHKAIPRAIWLACLGWEATRPNTKTLPRALPTRVVRGRMGVA</sequence>
<protein>
    <submittedName>
        <fullName evidence="1">Uncharacterized protein</fullName>
    </submittedName>
</protein>
<dbReference type="InterPro" id="IPR010982">
    <property type="entry name" value="Lambda_DNA-bd_dom_sf"/>
</dbReference>
<dbReference type="Proteomes" id="UP000601990">
    <property type="component" value="Unassembled WGS sequence"/>
</dbReference>